<sequence>MYRPVRELLTKLFAEVDFEERFAEWAGLAKKELEAHQKAQAFRRREALRLEMELIPDAVRWVSGLPVIREEERLDIAKACELGVLHLAEAIKRTKFGMAVELYDGQHAREMIGEMYGLWREDDDGGGDASGLDDFVKLMPDATRSAAAVCAHRGDT</sequence>
<dbReference type="AlphaFoldDB" id="A0A1W1VD92"/>
<name>A0A1W1VD92_9DEIO</name>
<evidence type="ECO:0000313" key="2">
    <source>
        <dbReference type="Proteomes" id="UP000192582"/>
    </source>
</evidence>
<reference evidence="1 2" key="1">
    <citation type="submission" date="2017-04" db="EMBL/GenBank/DDBJ databases">
        <authorList>
            <person name="Afonso C.L."/>
            <person name="Miller P.J."/>
            <person name="Scott M.A."/>
            <person name="Spackman E."/>
            <person name="Goraichik I."/>
            <person name="Dimitrov K.M."/>
            <person name="Suarez D.L."/>
            <person name="Swayne D.E."/>
        </authorList>
    </citation>
    <scope>NUCLEOTIDE SEQUENCE [LARGE SCALE GENOMIC DNA]</scope>
    <source>
        <strain evidence="1 2">KR-140</strain>
    </source>
</reference>
<protein>
    <submittedName>
        <fullName evidence="1">Uncharacterized protein</fullName>
    </submittedName>
</protein>
<dbReference type="RefSeq" id="WP_084048581.1">
    <property type="nucleotide sequence ID" value="NZ_FWWU01000009.1"/>
</dbReference>
<evidence type="ECO:0000313" key="1">
    <source>
        <dbReference type="EMBL" id="SMB91170.1"/>
    </source>
</evidence>
<dbReference type="Proteomes" id="UP000192582">
    <property type="component" value="Unassembled WGS sequence"/>
</dbReference>
<keyword evidence="2" id="KW-1185">Reference proteome</keyword>
<organism evidence="1 2">
    <name type="scientific">Deinococcus hopiensis KR-140</name>
    <dbReference type="NCBI Taxonomy" id="695939"/>
    <lineage>
        <taxon>Bacteria</taxon>
        <taxon>Thermotogati</taxon>
        <taxon>Deinococcota</taxon>
        <taxon>Deinococci</taxon>
        <taxon>Deinococcales</taxon>
        <taxon>Deinococcaceae</taxon>
        <taxon>Deinococcus</taxon>
    </lineage>
</organism>
<dbReference type="EMBL" id="FWWU01000009">
    <property type="protein sequence ID" value="SMB91170.1"/>
    <property type="molecule type" value="Genomic_DNA"/>
</dbReference>
<accession>A0A1W1VD92</accession>
<gene>
    <name evidence="1" type="ORF">SAMN00790413_01017</name>
</gene>
<proteinExistence type="predicted"/>